<feature type="transmembrane region" description="Helical" evidence="2">
    <location>
        <begin position="33"/>
        <end position="53"/>
    </location>
</feature>
<feature type="region of interest" description="Disordered" evidence="1">
    <location>
        <begin position="1"/>
        <end position="21"/>
    </location>
</feature>
<feature type="transmembrane region" description="Helical" evidence="2">
    <location>
        <begin position="97"/>
        <end position="118"/>
    </location>
</feature>
<feature type="transmembrane region" description="Helical" evidence="2">
    <location>
        <begin position="326"/>
        <end position="346"/>
    </location>
</feature>
<accession>A0A8X7VFA8</accession>
<keyword evidence="2" id="KW-0472">Membrane</keyword>
<feature type="transmembrane region" description="Helical" evidence="2">
    <location>
        <begin position="204"/>
        <end position="226"/>
    </location>
</feature>
<feature type="region of interest" description="Disordered" evidence="1">
    <location>
        <begin position="245"/>
        <end position="269"/>
    </location>
</feature>
<evidence type="ECO:0000313" key="4">
    <source>
        <dbReference type="EMBL" id="KAG2310400.1"/>
    </source>
</evidence>
<sequence length="469" mass="52842">MSGGVGPTYNDMALPKEEEHHATRETSTTAARLFSFQQLNILAVIVVLSASGLVTIEDFLFTLLTLIYFFFLSRLIFPLHKNPNRDAPLTSPSNKIFRLYVASAGIAGLLIPICYIFQGFLEDDKRGVSAAAPHVFLLASQVFMEGVAATCGFSAPARILVPVVYNARRILTLVEWITNEFSRETTPEYGKGTVSVRRMYAGKVLAAVNLGIWSFNLFGVLIPVYLPRAFKRRCWSDLQRHGLTQRRRTSRHQRNLNNSRQTLLVPTTKHPRSNRRSLRKWSRHIEDFLFTLLTLIYFFFLSRLIFPLHKNPNRDAPLTSPSNKIFRLYVASAGIAGLLIPICYIFQGFLEDDKRGVSAAAPHVFLLASQVFMEGVAATCGFSAPARILVPVVYNARRILTLVEWITNEFSRETTPEYGKGTVSVRRMYAGKVLAAVNLGIWSFNLFGVLIPVYLPRAFKRYYGSSKEV</sequence>
<dbReference type="AlphaFoldDB" id="A0A8X7VFA8"/>
<gene>
    <name evidence="4" type="ORF">Bca52824_021957</name>
</gene>
<comment type="caution">
    <text evidence="4">The sequence shown here is derived from an EMBL/GenBank/DDBJ whole genome shotgun (WGS) entry which is preliminary data.</text>
</comment>
<feature type="compositionally biased region" description="Basic residues" evidence="1">
    <location>
        <begin position="245"/>
        <end position="254"/>
    </location>
</feature>
<proteinExistence type="predicted"/>
<keyword evidence="2" id="KW-1133">Transmembrane helix</keyword>
<name>A0A8X7VFA8_BRACI</name>
<dbReference type="OrthoDB" id="1906194at2759"/>
<evidence type="ECO:0000256" key="1">
    <source>
        <dbReference type="SAM" id="MobiDB-lite"/>
    </source>
</evidence>
<feature type="domain" description="DUF7733" evidence="3">
    <location>
        <begin position="285"/>
        <end position="463"/>
    </location>
</feature>
<organism evidence="4 5">
    <name type="scientific">Brassica carinata</name>
    <name type="common">Ethiopian mustard</name>
    <name type="synonym">Abyssinian cabbage</name>
    <dbReference type="NCBI Taxonomy" id="52824"/>
    <lineage>
        <taxon>Eukaryota</taxon>
        <taxon>Viridiplantae</taxon>
        <taxon>Streptophyta</taxon>
        <taxon>Embryophyta</taxon>
        <taxon>Tracheophyta</taxon>
        <taxon>Spermatophyta</taxon>
        <taxon>Magnoliopsida</taxon>
        <taxon>eudicotyledons</taxon>
        <taxon>Gunneridae</taxon>
        <taxon>Pentapetalae</taxon>
        <taxon>rosids</taxon>
        <taxon>malvids</taxon>
        <taxon>Brassicales</taxon>
        <taxon>Brassicaceae</taxon>
        <taxon>Brassiceae</taxon>
        <taxon>Brassica</taxon>
    </lineage>
</organism>
<protein>
    <recommendedName>
        <fullName evidence="3">DUF7733 domain-containing protein</fullName>
    </recommendedName>
</protein>
<dbReference type="Proteomes" id="UP000886595">
    <property type="component" value="Unassembled WGS sequence"/>
</dbReference>
<evidence type="ECO:0000313" key="5">
    <source>
        <dbReference type="Proteomes" id="UP000886595"/>
    </source>
</evidence>
<dbReference type="Pfam" id="PF24867">
    <property type="entry name" value="DUF7733"/>
    <property type="match status" value="2"/>
</dbReference>
<dbReference type="InterPro" id="IPR056635">
    <property type="entry name" value="DUF7733"/>
</dbReference>
<evidence type="ECO:0000259" key="3">
    <source>
        <dbReference type="Pfam" id="PF24867"/>
    </source>
</evidence>
<keyword evidence="5" id="KW-1185">Reference proteome</keyword>
<keyword evidence="2" id="KW-0812">Transmembrane</keyword>
<feature type="transmembrane region" description="Helical" evidence="2">
    <location>
        <begin position="59"/>
        <end position="77"/>
    </location>
</feature>
<feature type="domain" description="DUF7733" evidence="3">
    <location>
        <begin position="35"/>
        <end position="232"/>
    </location>
</feature>
<dbReference type="EMBL" id="JAAMPC010000005">
    <property type="protein sequence ID" value="KAG2310400.1"/>
    <property type="molecule type" value="Genomic_DNA"/>
</dbReference>
<reference evidence="4 5" key="1">
    <citation type="submission" date="2020-02" db="EMBL/GenBank/DDBJ databases">
        <authorList>
            <person name="Ma Q."/>
            <person name="Huang Y."/>
            <person name="Song X."/>
            <person name="Pei D."/>
        </authorList>
    </citation>
    <scope>NUCLEOTIDE SEQUENCE [LARGE SCALE GENOMIC DNA]</scope>
    <source>
        <strain evidence="4">Sxm20200214</strain>
        <tissue evidence="4">Leaf</tissue>
    </source>
</reference>
<dbReference type="PANTHER" id="PTHR33829">
    <property type="entry name" value="OSJNBA0044M19.10 PROTEIN"/>
    <property type="match status" value="1"/>
</dbReference>
<feature type="compositionally biased region" description="Polar residues" evidence="1">
    <location>
        <begin position="255"/>
        <end position="265"/>
    </location>
</feature>
<evidence type="ECO:0000256" key="2">
    <source>
        <dbReference type="SAM" id="Phobius"/>
    </source>
</evidence>
<feature type="transmembrane region" description="Helical" evidence="2">
    <location>
        <begin position="433"/>
        <end position="455"/>
    </location>
</feature>
<feature type="transmembrane region" description="Helical" evidence="2">
    <location>
        <begin position="288"/>
        <end position="306"/>
    </location>
</feature>
<dbReference type="PANTHER" id="PTHR33829:SF1">
    <property type="entry name" value="TRANSMEMBRANE PROTEIN"/>
    <property type="match status" value="1"/>
</dbReference>